<comment type="caution">
    <text evidence="7">The sequence shown here is derived from an EMBL/GenBank/DDBJ whole genome shotgun (WGS) entry which is preliminary data.</text>
</comment>
<sequence length="431" mass="48663">MEYVIINKPTRINPPNFTLGLRTTVIYISLSLCNPCNSFWIGEMPATDYQSSFSSFGRSFLSMRRREQTDETPDEQLEAFQIRVADRLNDLLSASSDDVLSLPWIQNLLDVFLRCLEEFKSIAVDYKALLNKPPLDRFVSEYFERSVKALDVCNAIRDGIEQIKQWQKQSEIVICALENQRCLREGQFRRARKTLADLAVSMLDEKVSNSSLSQRNRSFGRNSNNGKSSPGHSRSLSWSVSRNWSAARQLQAMGNNLAPPKTSEIIASNGLALSVSTMSHLLYFVMFALVAAFPCQDRGGLNANINPSKFSWSAPLLALHERVLDASKKRDRKRSSNSNSNSSWGLLKELQEMERCTRGLNELAETAECRPPAEGEVKGRVGELRVAVSSLKGGLDPLEWQVREVFHMIVRCRTQGLDSFDRSLKPIYHNA</sequence>
<evidence type="ECO:0000256" key="4">
    <source>
        <dbReference type="ARBA" id="ARBA00023136"/>
    </source>
</evidence>
<evidence type="ECO:0000313" key="7">
    <source>
        <dbReference type="EMBL" id="RAL48117.1"/>
    </source>
</evidence>
<evidence type="ECO:0000256" key="5">
    <source>
        <dbReference type="ARBA" id="ARBA00035114"/>
    </source>
</evidence>
<reference evidence="7 8" key="1">
    <citation type="submission" date="2018-06" db="EMBL/GenBank/DDBJ databases">
        <title>The Genome of Cuscuta australis (Dodder) Provides Insight into the Evolution of Plant Parasitism.</title>
        <authorList>
            <person name="Liu H."/>
        </authorList>
    </citation>
    <scope>NUCLEOTIDE SEQUENCE [LARGE SCALE GENOMIC DNA]</scope>
    <source>
        <strain evidence="8">cv. Yunnan</strain>
        <tissue evidence="7">Vines</tissue>
    </source>
</reference>
<dbReference type="GO" id="GO:0016020">
    <property type="term" value="C:membrane"/>
    <property type="evidence" value="ECO:0007669"/>
    <property type="project" value="UniProtKB-SubCell"/>
</dbReference>
<proteinExistence type="inferred from homology"/>
<gene>
    <name evidence="7" type="ORF">DM860_005541</name>
</gene>
<keyword evidence="8" id="KW-1185">Reference proteome</keyword>
<evidence type="ECO:0008006" key="9">
    <source>
        <dbReference type="Google" id="ProtNLM"/>
    </source>
</evidence>
<dbReference type="AlphaFoldDB" id="A0A328DQY9"/>
<dbReference type="Pfam" id="PF05633">
    <property type="entry name" value="ROH1-like"/>
    <property type="match status" value="1"/>
</dbReference>
<feature type="compositionally biased region" description="Low complexity" evidence="6">
    <location>
        <begin position="215"/>
        <end position="229"/>
    </location>
</feature>
<evidence type="ECO:0000256" key="3">
    <source>
        <dbReference type="ARBA" id="ARBA00022989"/>
    </source>
</evidence>
<dbReference type="Proteomes" id="UP000249390">
    <property type="component" value="Unassembled WGS sequence"/>
</dbReference>
<accession>A0A328DQY9</accession>
<protein>
    <recommendedName>
        <fullName evidence="9">R3H domain-containing protein</fullName>
    </recommendedName>
</protein>
<keyword evidence="4" id="KW-0472">Membrane</keyword>
<keyword evidence="2" id="KW-0812">Transmembrane</keyword>
<evidence type="ECO:0000256" key="6">
    <source>
        <dbReference type="SAM" id="MobiDB-lite"/>
    </source>
</evidence>
<name>A0A328DQY9_9ASTE</name>
<evidence type="ECO:0000256" key="2">
    <source>
        <dbReference type="ARBA" id="ARBA00022692"/>
    </source>
</evidence>
<evidence type="ECO:0000313" key="8">
    <source>
        <dbReference type="Proteomes" id="UP000249390"/>
    </source>
</evidence>
<comment type="similarity">
    <text evidence="5">Belongs to the ROH1 family.</text>
</comment>
<organism evidence="7 8">
    <name type="scientific">Cuscuta australis</name>
    <dbReference type="NCBI Taxonomy" id="267555"/>
    <lineage>
        <taxon>Eukaryota</taxon>
        <taxon>Viridiplantae</taxon>
        <taxon>Streptophyta</taxon>
        <taxon>Embryophyta</taxon>
        <taxon>Tracheophyta</taxon>
        <taxon>Spermatophyta</taxon>
        <taxon>Magnoliopsida</taxon>
        <taxon>eudicotyledons</taxon>
        <taxon>Gunneridae</taxon>
        <taxon>Pentapetalae</taxon>
        <taxon>asterids</taxon>
        <taxon>lamiids</taxon>
        <taxon>Solanales</taxon>
        <taxon>Convolvulaceae</taxon>
        <taxon>Cuscuteae</taxon>
        <taxon>Cuscuta</taxon>
        <taxon>Cuscuta subgen. Grammica</taxon>
        <taxon>Cuscuta sect. Cleistogrammica</taxon>
    </lineage>
</organism>
<comment type="subcellular location">
    <subcellularLocation>
        <location evidence="1">Membrane</location>
        <topology evidence="1">Single-pass membrane protein</topology>
    </subcellularLocation>
</comment>
<keyword evidence="3" id="KW-1133">Transmembrane helix</keyword>
<feature type="region of interest" description="Disordered" evidence="6">
    <location>
        <begin position="209"/>
        <end position="236"/>
    </location>
</feature>
<dbReference type="EMBL" id="NQVE01000098">
    <property type="protein sequence ID" value="RAL48117.1"/>
    <property type="molecule type" value="Genomic_DNA"/>
</dbReference>
<dbReference type="InterPro" id="IPR008511">
    <property type="entry name" value="ROH1-like"/>
</dbReference>
<dbReference type="PANTHER" id="PTHR31509">
    <property type="entry name" value="BPS1-LIKE PROTEIN"/>
    <property type="match status" value="1"/>
</dbReference>
<evidence type="ECO:0000256" key="1">
    <source>
        <dbReference type="ARBA" id="ARBA00004167"/>
    </source>
</evidence>